<keyword evidence="4 8" id="KW-0554">One-carbon metabolism</keyword>
<organism evidence="11 12">
    <name type="scientific">Exilibacterium tricleocarpae</name>
    <dbReference type="NCBI Taxonomy" id="2591008"/>
    <lineage>
        <taxon>Bacteria</taxon>
        <taxon>Pseudomonadati</taxon>
        <taxon>Pseudomonadota</taxon>
        <taxon>Gammaproteobacteria</taxon>
        <taxon>Cellvibrionales</taxon>
        <taxon>Cellvibrionaceae</taxon>
        <taxon>Exilibacterium</taxon>
    </lineage>
</organism>
<dbReference type="Proteomes" id="UP000319732">
    <property type="component" value="Unassembled WGS sequence"/>
</dbReference>
<evidence type="ECO:0000256" key="1">
    <source>
        <dbReference type="ARBA" id="ARBA00004903"/>
    </source>
</evidence>
<accession>A0A545TK88</accession>
<dbReference type="Gene3D" id="3.40.430.10">
    <property type="entry name" value="Dihydrofolate Reductase, subunit A"/>
    <property type="match status" value="1"/>
</dbReference>
<comment type="catalytic activity">
    <reaction evidence="8">
        <text>(6S)-5,6,7,8-tetrahydrofolate + NADP(+) = 7,8-dihydrofolate + NADPH + H(+)</text>
        <dbReference type="Rhea" id="RHEA:15009"/>
        <dbReference type="ChEBI" id="CHEBI:15378"/>
        <dbReference type="ChEBI" id="CHEBI:57451"/>
        <dbReference type="ChEBI" id="CHEBI:57453"/>
        <dbReference type="ChEBI" id="CHEBI:57783"/>
        <dbReference type="ChEBI" id="CHEBI:58349"/>
        <dbReference type="EC" id="1.5.1.3"/>
    </reaction>
</comment>
<evidence type="ECO:0000313" key="12">
    <source>
        <dbReference type="Proteomes" id="UP000319732"/>
    </source>
</evidence>
<evidence type="ECO:0000256" key="7">
    <source>
        <dbReference type="ARBA" id="ARBA00025067"/>
    </source>
</evidence>
<dbReference type="RefSeq" id="WP_142905116.1">
    <property type="nucleotide sequence ID" value="NZ_ML660095.1"/>
</dbReference>
<evidence type="ECO:0000256" key="6">
    <source>
        <dbReference type="ARBA" id="ARBA00023002"/>
    </source>
</evidence>
<dbReference type="OrthoDB" id="9804315at2"/>
<dbReference type="GO" id="GO:0046655">
    <property type="term" value="P:folic acid metabolic process"/>
    <property type="evidence" value="ECO:0007669"/>
    <property type="project" value="TreeGrafter"/>
</dbReference>
<dbReference type="UniPathway" id="UPA00077">
    <property type="reaction ID" value="UER00158"/>
</dbReference>
<name>A0A545TK88_9GAMM</name>
<comment type="function">
    <text evidence="7 8">Key enzyme in folate metabolism. Catalyzes an essential reaction for de novo glycine and purine synthesis, and for DNA precursor synthesis.</text>
</comment>
<comment type="similarity">
    <text evidence="2 8 9">Belongs to the dihydrofolate reductase family.</text>
</comment>
<dbReference type="EMBL" id="VHSG01000014">
    <property type="protein sequence ID" value="TQV77633.1"/>
    <property type="molecule type" value="Genomic_DNA"/>
</dbReference>
<dbReference type="InterPro" id="IPR012259">
    <property type="entry name" value="DHFR"/>
</dbReference>
<dbReference type="InterPro" id="IPR001796">
    <property type="entry name" value="DHFR_dom"/>
</dbReference>
<dbReference type="GO" id="GO:0004146">
    <property type="term" value="F:dihydrofolate reductase activity"/>
    <property type="evidence" value="ECO:0007669"/>
    <property type="project" value="UniProtKB-EC"/>
</dbReference>
<comment type="caution">
    <text evidence="11">The sequence shown here is derived from an EMBL/GenBank/DDBJ whole genome shotgun (WGS) entry which is preliminary data.</text>
</comment>
<evidence type="ECO:0000256" key="4">
    <source>
        <dbReference type="ARBA" id="ARBA00022563"/>
    </source>
</evidence>
<dbReference type="GO" id="GO:0046452">
    <property type="term" value="P:dihydrofolate metabolic process"/>
    <property type="evidence" value="ECO:0007669"/>
    <property type="project" value="TreeGrafter"/>
</dbReference>
<evidence type="ECO:0000256" key="2">
    <source>
        <dbReference type="ARBA" id="ARBA00009539"/>
    </source>
</evidence>
<dbReference type="GO" id="GO:0005829">
    <property type="term" value="C:cytosol"/>
    <property type="evidence" value="ECO:0007669"/>
    <property type="project" value="TreeGrafter"/>
</dbReference>
<dbReference type="GO" id="GO:0046654">
    <property type="term" value="P:tetrahydrofolate biosynthetic process"/>
    <property type="evidence" value="ECO:0007669"/>
    <property type="project" value="UniProtKB-UniPathway"/>
</dbReference>
<evidence type="ECO:0000256" key="3">
    <source>
        <dbReference type="ARBA" id="ARBA00012856"/>
    </source>
</evidence>
<dbReference type="EC" id="1.5.1.3" evidence="3 8"/>
<dbReference type="AlphaFoldDB" id="A0A545TK88"/>
<dbReference type="PRINTS" id="PR00070">
    <property type="entry name" value="DHFR"/>
</dbReference>
<dbReference type="CDD" id="cd00209">
    <property type="entry name" value="DHFR"/>
    <property type="match status" value="1"/>
</dbReference>
<evidence type="ECO:0000256" key="5">
    <source>
        <dbReference type="ARBA" id="ARBA00022857"/>
    </source>
</evidence>
<dbReference type="PROSITE" id="PS00075">
    <property type="entry name" value="DHFR_1"/>
    <property type="match status" value="1"/>
</dbReference>
<dbReference type="FunFam" id="3.40.430.10:FF:000001">
    <property type="entry name" value="Dihydrofolate reductase"/>
    <property type="match status" value="1"/>
</dbReference>
<dbReference type="GO" id="GO:0006730">
    <property type="term" value="P:one-carbon metabolic process"/>
    <property type="evidence" value="ECO:0007669"/>
    <property type="project" value="UniProtKB-KW"/>
</dbReference>
<evidence type="ECO:0000313" key="11">
    <source>
        <dbReference type="EMBL" id="TQV77633.1"/>
    </source>
</evidence>
<dbReference type="PROSITE" id="PS51330">
    <property type="entry name" value="DHFR_2"/>
    <property type="match status" value="1"/>
</dbReference>
<evidence type="ECO:0000256" key="8">
    <source>
        <dbReference type="PIRNR" id="PIRNR000194"/>
    </source>
</evidence>
<dbReference type="PIRSF" id="PIRSF000194">
    <property type="entry name" value="DHFR"/>
    <property type="match status" value="1"/>
</dbReference>
<comment type="pathway">
    <text evidence="1 8">Cofactor biosynthesis; tetrahydrofolate biosynthesis; 5,6,7,8-tetrahydrofolate from 7,8-dihydrofolate: step 1/1.</text>
</comment>
<dbReference type="InterPro" id="IPR017925">
    <property type="entry name" value="DHFR_CS"/>
</dbReference>
<evidence type="ECO:0000259" key="10">
    <source>
        <dbReference type="PROSITE" id="PS51330"/>
    </source>
</evidence>
<feature type="domain" description="DHFR" evidence="10">
    <location>
        <begin position="2"/>
        <end position="165"/>
    </location>
</feature>
<evidence type="ECO:0000256" key="9">
    <source>
        <dbReference type="RuleBase" id="RU004474"/>
    </source>
</evidence>
<dbReference type="Pfam" id="PF00186">
    <property type="entry name" value="DHFR_1"/>
    <property type="match status" value="1"/>
</dbReference>
<dbReference type="PANTHER" id="PTHR48069:SF3">
    <property type="entry name" value="DIHYDROFOLATE REDUCTASE"/>
    <property type="match status" value="1"/>
</dbReference>
<protein>
    <recommendedName>
        <fullName evidence="3 8">Dihydrofolate reductase</fullName>
        <ecNumber evidence="3 8">1.5.1.3</ecNumber>
    </recommendedName>
</protein>
<dbReference type="InterPro" id="IPR024072">
    <property type="entry name" value="DHFR-like_dom_sf"/>
</dbReference>
<keyword evidence="5 8" id="KW-0521">NADP</keyword>
<keyword evidence="6 8" id="KW-0560">Oxidoreductase</keyword>
<sequence>MKLAVIAAVAANGVIGRDNQLPWHLPQDLQYFKRVTMGKPVIMGRKTFDSIGRPLPGRDNIVVTRQRDWRAGGVVAVNSLAAALDKAAAVLKAPAAEAMLIGGAQLYAEGLPLARRLYLTRVSARVEGDAFFPDIDLAEWCEVSREDHAAGNDNSLPHAFIVLDRVTNGNR</sequence>
<reference evidence="11 12" key="1">
    <citation type="submission" date="2019-06" db="EMBL/GenBank/DDBJ databases">
        <title>Whole genome sequence for Cellvibrionaceae sp. R142.</title>
        <authorList>
            <person name="Wang G."/>
        </authorList>
    </citation>
    <scope>NUCLEOTIDE SEQUENCE [LARGE SCALE GENOMIC DNA]</scope>
    <source>
        <strain evidence="11 12">R142</strain>
    </source>
</reference>
<dbReference type="PANTHER" id="PTHR48069">
    <property type="entry name" value="DIHYDROFOLATE REDUCTASE"/>
    <property type="match status" value="1"/>
</dbReference>
<dbReference type="GO" id="GO:0070401">
    <property type="term" value="F:NADP+ binding"/>
    <property type="evidence" value="ECO:0007669"/>
    <property type="project" value="UniProtKB-ARBA"/>
</dbReference>
<proteinExistence type="inferred from homology"/>
<gene>
    <name evidence="11" type="ORF">FKG94_14910</name>
</gene>
<dbReference type="SUPFAM" id="SSF53597">
    <property type="entry name" value="Dihydrofolate reductase-like"/>
    <property type="match status" value="1"/>
</dbReference>
<keyword evidence="12" id="KW-1185">Reference proteome</keyword>